<keyword evidence="2" id="KW-1185">Reference proteome</keyword>
<gene>
    <name evidence="1" type="ORF">EC912_108150</name>
</gene>
<evidence type="ECO:0000313" key="2">
    <source>
        <dbReference type="Proteomes" id="UP000295645"/>
    </source>
</evidence>
<evidence type="ECO:0000313" key="1">
    <source>
        <dbReference type="EMBL" id="TCV92156.1"/>
    </source>
</evidence>
<name>A0A4R3YIW5_9GAMM</name>
<dbReference type="OrthoDB" id="5955864at2"/>
<reference evidence="1 2" key="1">
    <citation type="submission" date="2019-03" db="EMBL/GenBank/DDBJ databases">
        <title>Above-ground endophytic microbial communities from plants in different locations in the United States.</title>
        <authorList>
            <person name="Frank C."/>
        </authorList>
    </citation>
    <scope>NUCLEOTIDE SEQUENCE [LARGE SCALE GENOMIC DNA]</scope>
    <source>
        <strain evidence="1 2">LP_13_YM</strain>
    </source>
</reference>
<dbReference type="RefSeq" id="WP_132146478.1">
    <property type="nucleotide sequence ID" value="NZ_SMCS01000008.1"/>
</dbReference>
<protein>
    <submittedName>
        <fullName evidence="1">Uncharacterized protein</fullName>
    </submittedName>
</protein>
<proteinExistence type="predicted"/>
<sequence>MSNTTSELTLSPAYRQSQRALSAWIEQTGAGARRHAFTARSSLSGLAAFERGRLARWIAWLCIAGESRGEPSLIGRLRRLDGALYTSVYEALDRLPGAVTGIAGRVRLSA</sequence>
<dbReference type="AlphaFoldDB" id="A0A4R3YIW5"/>
<dbReference type="EMBL" id="SMCS01000008">
    <property type="protein sequence ID" value="TCV92156.1"/>
    <property type="molecule type" value="Genomic_DNA"/>
</dbReference>
<comment type="caution">
    <text evidence="1">The sequence shown here is derived from an EMBL/GenBank/DDBJ whole genome shotgun (WGS) entry which is preliminary data.</text>
</comment>
<organism evidence="1 2">
    <name type="scientific">Luteibacter rhizovicinus</name>
    <dbReference type="NCBI Taxonomy" id="242606"/>
    <lineage>
        <taxon>Bacteria</taxon>
        <taxon>Pseudomonadati</taxon>
        <taxon>Pseudomonadota</taxon>
        <taxon>Gammaproteobacteria</taxon>
        <taxon>Lysobacterales</taxon>
        <taxon>Rhodanobacteraceae</taxon>
        <taxon>Luteibacter</taxon>
    </lineage>
</organism>
<dbReference type="Proteomes" id="UP000295645">
    <property type="component" value="Unassembled WGS sequence"/>
</dbReference>
<accession>A0A4R3YIW5</accession>